<evidence type="ECO:0000256" key="2">
    <source>
        <dbReference type="ARBA" id="ARBA00010761"/>
    </source>
</evidence>
<evidence type="ECO:0008006" key="9">
    <source>
        <dbReference type="Google" id="ProtNLM"/>
    </source>
</evidence>
<protein>
    <recommendedName>
        <fullName evidence="9">28S ribosomal protein S24, mitochondrial</fullName>
    </recommendedName>
</protein>
<keyword evidence="3" id="KW-0809">Transit peptide</keyword>
<dbReference type="EMBL" id="CAXAJV020001299">
    <property type="protein sequence ID" value="CAL7948708.1"/>
    <property type="molecule type" value="Genomic_DNA"/>
</dbReference>
<name>A0ABP1PA79_XYLVO</name>
<comment type="subcellular location">
    <subcellularLocation>
        <location evidence="1">Mitochondrion</location>
    </subcellularLocation>
</comment>
<evidence type="ECO:0000256" key="6">
    <source>
        <dbReference type="ARBA" id="ARBA00023274"/>
    </source>
</evidence>
<comment type="caution">
    <text evidence="7">The sequence shown here is derived from an EMBL/GenBank/DDBJ whole genome shotgun (WGS) entry which is preliminary data.</text>
</comment>
<proteinExistence type="inferred from homology"/>
<keyword evidence="6" id="KW-0687">Ribonucleoprotein</keyword>
<dbReference type="PANTHER" id="PTHR21244">
    <property type="entry name" value="MITOCHONDRIAL 28S RIBOSOMAL PROTEIN S24"/>
    <property type="match status" value="1"/>
</dbReference>
<reference evidence="7 8" key="1">
    <citation type="submission" date="2024-08" db="EMBL/GenBank/DDBJ databases">
        <authorList>
            <person name="Will J Nash"/>
            <person name="Angela Man"/>
            <person name="Seanna McTaggart"/>
            <person name="Kendall Baker"/>
            <person name="Tom Barker"/>
            <person name="Leah Catchpole"/>
            <person name="Alex Durrant"/>
            <person name="Karim Gharbi"/>
            <person name="Naomi Irish"/>
            <person name="Gemy Kaithakottil"/>
            <person name="Debby Ku"/>
            <person name="Aaliyah Providence"/>
            <person name="Felix Shaw"/>
            <person name="David Swarbreck"/>
            <person name="Chris Watkins"/>
            <person name="Ann M. McCartney"/>
            <person name="Giulio Formenti"/>
            <person name="Alice Mouton"/>
            <person name="Noel Vella"/>
            <person name="Bjorn M von Reumont"/>
            <person name="Adriana Vella"/>
            <person name="Wilfried Haerty"/>
        </authorList>
    </citation>
    <scope>NUCLEOTIDE SEQUENCE [LARGE SCALE GENOMIC DNA]</scope>
</reference>
<keyword evidence="8" id="KW-1185">Reference proteome</keyword>
<comment type="similarity">
    <text evidence="2">Belongs to the universal ribosomal protein uS3 family.</text>
</comment>
<evidence type="ECO:0000313" key="8">
    <source>
        <dbReference type="Proteomes" id="UP001642520"/>
    </source>
</evidence>
<evidence type="ECO:0000256" key="3">
    <source>
        <dbReference type="ARBA" id="ARBA00022946"/>
    </source>
</evidence>
<organism evidence="7 8">
    <name type="scientific">Xylocopa violacea</name>
    <name type="common">Violet carpenter bee</name>
    <name type="synonym">Apis violacea</name>
    <dbReference type="NCBI Taxonomy" id="135666"/>
    <lineage>
        <taxon>Eukaryota</taxon>
        <taxon>Metazoa</taxon>
        <taxon>Ecdysozoa</taxon>
        <taxon>Arthropoda</taxon>
        <taxon>Hexapoda</taxon>
        <taxon>Insecta</taxon>
        <taxon>Pterygota</taxon>
        <taxon>Neoptera</taxon>
        <taxon>Endopterygota</taxon>
        <taxon>Hymenoptera</taxon>
        <taxon>Apocrita</taxon>
        <taxon>Aculeata</taxon>
        <taxon>Apoidea</taxon>
        <taxon>Anthophila</taxon>
        <taxon>Apidae</taxon>
        <taxon>Xylocopa</taxon>
        <taxon>Xylocopa</taxon>
    </lineage>
</organism>
<sequence length="164" mass="18842">MSLALVMRSILTTQDVSAKRCVHVSAILNKTQAGRYRPKPKQSQALTYEMANPPHYIAARKAWNSWNTSNIKDGKRPSETAVEDIFIRNFVQGTWHGLFLSEIIIKRQYNIIRIAGIIVRKTAPIKIYFLIGYTETLLSYWLHCPVKMELVTTSNNTDNIYKII</sequence>
<dbReference type="PANTHER" id="PTHR21244:SF1">
    <property type="entry name" value="SMALL RIBOSOMAL SUBUNIT PROTEIN US3M"/>
    <property type="match status" value="1"/>
</dbReference>
<accession>A0ABP1PA79</accession>
<dbReference type="Proteomes" id="UP001642520">
    <property type="component" value="Unassembled WGS sequence"/>
</dbReference>
<keyword evidence="5" id="KW-0496">Mitochondrion</keyword>
<evidence type="ECO:0000256" key="1">
    <source>
        <dbReference type="ARBA" id="ARBA00004173"/>
    </source>
</evidence>
<evidence type="ECO:0000313" key="7">
    <source>
        <dbReference type="EMBL" id="CAL7948708.1"/>
    </source>
</evidence>
<keyword evidence="4" id="KW-0689">Ribosomal protein</keyword>
<evidence type="ECO:0000256" key="4">
    <source>
        <dbReference type="ARBA" id="ARBA00022980"/>
    </source>
</evidence>
<dbReference type="InterPro" id="IPR026146">
    <property type="entry name" value="Ribosomal_uS3m"/>
</dbReference>
<gene>
    <name evidence="7" type="ORF">XYLVIOL_LOCUS9039</name>
</gene>
<evidence type="ECO:0000256" key="5">
    <source>
        <dbReference type="ARBA" id="ARBA00023128"/>
    </source>
</evidence>
<dbReference type="Pfam" id="PF14955">
    <property type="entry name" value="MRP-S24"/>
    <property type="match status" value="1"/>
</dbReference>